<dbReference type="Proteomes" id="UP000321389">
    <property type="component" value="Chromosome"/>
</dbReference>
<evidence type="ECO:0000313" key="3">
    <source>
        <dbReference type="EMBL" id="QDZ02390.1"/>
    </source>
</evidence>
<dbReference type="Pfam" id="PF13409">
    <property type="entry name" value="GST_N_2"/>
    <property type="match status" value="1"/>
</dbReference>
<dbReference type="InterPro" id="IPR040079">
    <property type="entry name" value="Glutathione_S-Trfase"/>
</dbReference>
<dbReference type="PANTHER" id="PTHR44051:SF21">
    <property type="entry name" value="GLUTATHIONE S-TRANSFERASE FAMILY PROTEIN"/>
    <property type="match status" value="1"/>
</dbReference>
<dbReference type="PROSITE" id="PS50405">
    <property type="entry name" value="GST_CTER"/>
    <property type="match status" value="1"/>
</dbReference>
<dbReference type="PANTHER" id="PTHR44051">
    <property type="entry name" value="GLUTATHIONE S-TRANSFERASE-RELATED"/>
    <property type="match status" value="1"/>
</dbReference>
<dbReference type="InterPro" id="IPR010987">
    <property type="entry name" value="Glutathione-S-Trfase_C-like"/>
</dbReference>
<accession>A0A5B8L3Z3</accession>
<dbReference type="SUPFAM" id="SSF47616">
    <property type="entry name" value="GST C-terminal domain-like"/>
    <property type="match status" value="1"/>
</dbReference>
<dbReference type="PROSITE" id="PS50404">
    <property type="entry name" value="GST_NTER"/>
    <property type="match status" value="1"/>
</dbReference>
<dbReference type="Gene3D" id="3.40.30.10">
    <property type="entry name" value="Glutaredoxin"/>
    <property type="match status" value="1"/>
</dbReference>
<organism evidence="3 4">
    <name type="scientific">Nitratireductor mangrovi</name>
    <dbReference type="NCBI Taxonomy" id="2599600"/>
    <lineage>
        <taxon>Bacteria</taxon>
        <taxon>Pseudomonadati</taxon>
        <taxon>Pseudomonadota</taxon>
        <taxon>Alphaproteobacteria</taxon>
        <taxon>Hyphomicrobiales</taxon>
        <taxon>Phyllobacteriaceae</taxon>
        <taxon>Nitratireductor</taxon>
    </lineage>
</organism>
<dbReference type="KEGG" id="niy:FQ775_19555"/>
<dbReference type="CDD" id="cd03046">
    <property type="entry name" value="GST_N_GTT1_like"/>
    <property type="match status" value="1"/>
</dbReference>
<reference evidence="3" key="1">
    <citation type="submission" date="2020-04" db="EMBL/GenBank/DDBJ databases">
        <title>Nitratireductor sp. nov. isolated from mangrove soil.</title>
        <authorList>
            <person name="Ye Y."/>
        </authorList>
    </citation>
    <scope>NUCLEOTIDE SEQUENCE</scope>
    <source>
        <strain evidence="3">SY7</strain>
    </source>
</reference>
<gene>
    <name evidence="3" type="ORF">FQ775_19555</name>
</gene>
<dbReference type="Gene3D" id="1.20.1050.10">
    <property type="match status" value="1"/>
</dbReference>
<protein>
    <submittedName>
        <fullName evidence="3">Glutathione S-transferase family protein</fullName>
    </submittedName>
</protein>
<sequence>MLTFYHAPWSRSSSVFWLLEELGVEYKLEIVDIRGEGGAPEAYRAIQPNKKVPAIDHDGRIVTERAAITIYLCDTFPEAALAPAISDPMRAAYLKWLVYADAVFDPAVSARVHGLDYVSNDYSFGLFDDMVRHVEEHLTTNAFMCGDRFTAADVQMGSAIGYTMEVLKVLPERDAFKAYMSRIEARPAAKRADEKDRVLAMELPFFKAQFGGEAAG</sequence>
<dbReference type="SFLD" id="SFLDG01150">
    <property type="entry name" value="Main.1:_Beta-like"/>
    <property type="match status" value="1"/>
</dbReference>
<dbReference type="CDD" id="cd03207">
    <property type="entry name" value="GST_C_8"/>
    <property type="match status" value="1"/>
</dbReference>
<name>A0A5B8L3Z3_9HYPH</name>
<evidence type="ECO:0000259" key="2">
    <source>
        <dbReference type="PROSITE" id="PS50405"/>
    </source>
</evidence>
<dbReference type="InterPro" id="IPR036282">
    <property type="entry name" value="Glutathione-S-Trfase_C_sf"/>
</dbReference>
<proteinExistence type="predicted"/>
<evidence type="ECO:0000313" key="4">
    <source>
        <dbReference type="Proteomes" id="UP000321389"/>
    </source>
</evidence>
<dbReference type="InterPro" id="IPR004046">
    <property type="entry name" value="GST_C"/>
</dbReference>
<dbReference type="InterPro" id="IPR004045">
    <property type="entry name" value="Glutathione_S-Trfase_N"/>
</dbReference>
<dbReference type="RefSeq" id="WP_146301027.1">
    <property type="nucleotide sequence ID" value="NZ_CP042301.2"/>
</dbReference>
<dbReference type="EMBL" id="CP042301">
    <property type="protein sequence ID" value="QDZ02390.1"/>
    <property type="molecule type" value="Genomic_DNA"/>
</dbReference>
<dbReference type="GO" id="GO:0016740">
    <property type="term" value="F:transferase activity"/>
    <property type="evidence" value="ECO:0007669"/>
    <property type="project" value="UniProtKB-KW"/>
</dbReference>
<dbReference type="SFLD" id="SFLDS00019">
    <property type="entry name" value="Glutathione_Transferase_(cytos"/>
    <property type="match status" value="1"/>
</dbReference>
<dbReference type="SUPFAM" id="SSF52833">
    <property type="entry name" value="Thioredoxin-like"/>
    <property type="match status" value="1"/>
</dbReference>
<evidence type="ECO:0000259" key="1">
    <source>
        <dbReference type="PROSITE" id="PS50404"/>
    </source>
</evidence>
<feature type="domain" description="GST C-terminal" evidence="2">
    <location>
        <begin position="86"/>
        <end position="205"/>
    </location>
</feature>
<dbReference type="AlphaFoldDB" id="A0A5B8L3Z3"/>
<dbReference type="SFLD" id="SFLDG00358">
    <property type="entry name" value="Main_(cytGST)"/>
    <property type="match status" value="1"/>
</dbReference>
<feature type="domain" description="GST N-terminal" evidence="1">
    <location>
        <begin position="1"/>
        <end position="80"/>
    </location>
</feature>
<dbReference type="InterPro" id="IPR036249">
    <property type="entry name" value="Thioredoxin-like_sf"/>
</dbReference>
<dbReference type="OrthoDB" id="5740960at2"/>
<keyword evidence="4" id="KW-1185">Reference proteome</keyword>
<dbReference type="Pfam" id="PF00043">
    <property type="entry name" value="GST_C"/>
    <property type="match status" value="1"/>
</dbReference>